<organism evidence="1 2">
    <name type="scientific">Gemmata massiliana</name>
    <dbReference type="NCBI Taxonomy" id="1210884"/>
    <lineage>
        <taxon>Bacteria</taxon>
        <taxon>Pseudomonadati</taxon>
        <taxon>Planctomycetota</taxon>
        <taxon>Planctomycetia</taxon>
        <taxon>Gemmatales</taxon>
        <taxon>Gemmataceae</taxon>
        <taxon>Gemmata</taxon>
    </lineage>
</organism>
<accession>A0A6P2CZP8</accession>
<reference evidence="1 2" key="1">
    <citation type="submission" date="2019-05" db="EMBL/GenBank/DDBJ databases">
        <authorList>
            <consortium name="Science for Life Laboratories"/>
        </authorList>
    </citation>
    <scope>NUCLEOTIDE SEQUENCE [LARGE SCALE GENOMIC DNA]</scope>
    <source>
        <strain evidence="1">Soil9</strain>
    </source>
</reference>
<dbReference type="Proteomes" id="UP000464178">
    <property type="component" value="Chromosome"/>
</dbReference>
<dbReference type="AlphaFoldDB" id="A0A6P2CZP8"/>
<evidence type="ECO:0000313" key="1">
    <source>
        <dbReference type="EMBL" id="VTR94323.1"/>
    </source>
</evidence>
<name>A0A6P2CZP8_9BACT</name>
<dbReference type="EMBL" id="LR593886">
    <property type="protein sequence ID" value="VTR94323.1"/>
    <property type="molecule type" value="Genomic_DNA"/>
</dbReference>
<dbReference type="KEGG" id="gms:SOIL9_33910"/>
<protein>
    <submittedName>
        <fullName evidence="1">Uncharacterized protein</fullName>
    </submittedName>
</protein>
<keyword evidence="2" id="KW-1185">Reference proteome</keyword>
<gene>
    <name evidence="1" type="ORF">SOIL9_33910</name>
</gene>
<sequence length="45" mass="5278">MFRARKNVEVPEGKFVETKYRCRSCSHEWWERIPAPPDKKAGDAA</sequence>
<proteinExistence type="predicted"/>
<evidence type="ECO:0000313" key="2">
    <source>
        <dbReference type="Proteomes" id="UP000464178"/>
    </source>
</evidence>